<feature type="domain" description="DUF4771" evidence="2">
    <location>
        <begin position="372"/>
        <end position="512"/>
    </location>
</feature>
<evidence type="ECO:0000313" key="4">
    <source>
        <dbReference type="Proteomes" id="UP001233999"/>
    </source>
</evidence>
<name>A0AAD8EB90_DIPPU</name>
<dbReference type="Pfam" id="PF15995">
    <property type="entry name" value="DUF4771"/>
    <property type="match status" value="1"/>
</dbReference>
<feature type="compositionally biased region" description="Basic and acidic residues" evidence="1">
    <location>
        <begin position="215"/>
        <end position="225"/>
    </location>
</feature>
<dbReference type="PANTHER" id="PTHR41967">
    <property type="entry name" value="FI19406P1-RELATED"/>
    <property type="match status" value="1"/>
</dbReference>
<evidence type="ECO:0000256" key="1">
    <source>
        <dbReference type="SAM" id="MobiDB-lite"/>
    </source>
</evidence>
<evidence type="ECO:0000259" key="2">
    <source>
        <dbReference type="Pfam" id="PF15995"/>
    </source>
</evidence>
<gene>
    <name evidence="3" type="ORF">L9F63_022132</name>
</gene>
<dbReference type="EMBL" id="JASPKZ010007573">
    <property type="protein sequence ID" value="KAJ9583514.1"/>
    <property type="molecule type" value="Genomic_DNA"/>
</dbReference>
<dbReference type="PANTHER" id="PTHR41967:SF6">
    <property type="entry name" value="FI19406P1-RELATED"/>
    <property type="match status" value="1"/>
</dbReference>
<dbReference type="AlphaFoldDB" id="A0AAD8EB90"/>
<evidence type="ECO:0000313" key="3">
    <source>
        <dbReference type="EMBL" id="KAJ9583514.1"/>
    </source>
</evidence>
<dbReference type="InterPro" id="IPR031936">
    <property type="entry name" value="DUF4771"/>
</dbReference>
<protein>
    <recommendedName>
        <fullName evidence="2">DUF4771 domain-containing protein</fullName>
    </recommendedName>
</protein>
<reference evidence="3" key="1">
    <citation type="journal article" date="2023" name="IScience">
        <title>Live-bearing cockroach genome reveals convergent evolutionary mechanisms linked to viviparity in insects and beyond.</title>
        <authorList>
            <person name="Fouks B."/>
            <person name="Harrison M.C."/>
            <person name="Mikhailova A.A."/>
            <person name="Marchal E."/>
            <person name="English S."/>
            <person name="Carruthers M."/>
            <person name="Jennings E.C."/>
            <person name="Chiamaka E.L."/>
            <person name="Frigard R.A."/>
            <person name="Pippel M."/>
            <person name="Attardo G.M."/>
            <person name="Benoit J.B."/>
            <person name="Bornberg-Bauer E."/>
            <person name="Tobe S.S."/>
        </authorList>
    </citation>
    <scope>NUCLEOTIDE SEQUENCE</scope>
    <source>
        <strain evidence="3">Stay&amp;Tobe</strain>
    </source>
</reference>
<reference evidence="3" key="2">
    <citation type="submission" date="2023-05" db="EMBL/GenBank/DDBJ databases">
        <authorList>
            <person name="Fouks B."/>
        </authorList>
    </citation>
    <scope>NUCLEOTIDE SEQUENCE</scope>
    <source>
        <strain evidence="3">Stay&amp;Tobe</strain>
        <tissue evidence="3">Testes</tissue>
    </source>
</reference>
<keyword evidence="4" id="KW-1185">Reference proteome</keyword>
<dbReference type="Proteomes" id="UP001233999">
    <property type="component" value="Unassembled WGS sequence"/>
</dbReference>
<organism evidence="3 4">
    <name type="scientific">Diploptera punctata</name>
    <name type="common">Pacific beetle cockroach</name>
    <dbReference type="NCBI Taxonomy" id="6984"/>
    <lineage>
        <taxon>Eukaryota</taxon>
        <taxon>Metazoa</taxon>
        <taxon>Ecdysozoa</taxon>
        <taxon>Arthropoda</taxon>
        <taxon>Hexapoda</taxon>
        <taxon>Insecta</taxon>
        <taxon>Pterygota</taxon>
        <taxon>Neoptera</taxon>
        <taxon>Polyneoptera</taxon>
        <taxon>Dictyoptera</taxon>
        <taxon>Blattodea</taxon>
        <taxon>Blaberoidea</taxon>
        <taxon>Blaberidae</taxon>
        <taxon>Diplopterinae</taxon>
        <taxon>Diploptera</taxon>
    </lineage>
</organism>
<proteinExistence type="predicted"/>
<comment type="caution">
    <text evidence="3">The sequence shown here is derived from an EMBL/GenBank/DDBJ whole genome shotgun (WGS) entry which is preliminary data.</text>
</comment>
<accession>A0AAD8EB90</accession>
<feature type="region of interest" description="Disordered" evidence="1">
    <location>
        <begin position="201"/>
        <end position="225"/>
    </location>
</feature>
<sequence length="517" mass="60082">MRKKTYSSPYEEPLPFLKHCYEEENKLEIQLRDEYLNKCKLQKAFEEEEEKKIELQLITGGRSTQPMVHSKKPDGNDQIKIMMENQVPSRKSLRPDKKYPIPSLETACGAICTGKDVNKCVNLDHIFQTKQSLQLSNLDTISQIEEQKYKNKIQDPGLKKEHLEKKISQESDEMLIKKIQELMTGMNESDEVIDTYSSDIFNKDKNDEEDEGNDEISKDEDVNVEGDYRERDYEDSGDISPLNQLLENINGPITKKSYPKPVFLSLEDQFPRPNWGYKDYTNKPIFSCTVCGHNASAETEGSEHESVNRTDSEAFLYKKSMQLPNPIPTVPTIKATITGYWQHYLYTFKAPKLTPQDVKTLKKGGEAIFTILAKNALNDMAQQGNPIACLPHVEFLPEIKQLIRSRVNFKLSENFKDKLMLKSVDLWEKTIGSPKRVEMIDLEMKGKRWTWDRIYNLKKMVHKHAFEYRGRVRQALLDDVRSFWASMFMEYFNNPGFKSVFFAYLPSKQDDILYPIP</sequence>